<dbReference type="SUPFAM" id="SSF55874">
    <property type="entry name" value="ATPase domain of HSP90 chaperone/DNA topoisomerase II/histidine kinase"/>
    <property type="match status" value="1"/>
</dbReference>
<dbReference type="GO" id="GO:0000155">
    <property type="term" value="F:phosphorelay sensor kinase activity"/>
    <property type="evidence" value="ECO:0007669"/>
    <property type="project" value="InterPro"/>
</dbReference>
<dbReference type="PRINTS" id="PR00344">
    <property type="entry name" value="BCTRLSENSOR"/>
</dbReference>
<dbReference type="InterPro" id="IPR007891">
    <property type="entry name" value="CHASE3"/>
</dbReference>
<keyword evidence="7 13" id="KW-0418">Kinase</keyword>
<dbReference type="PANTHER" id="PTHR43711:SF26">
    <property type="entry name" value="SENSOR HISTIDINE KINASE RCSC"/>
    <property type="match status" value="1"/>
</dbReference>
<dbReference type="Pfam" id="PF02518">
    <property type="entry name" value="HATPase_c"/>
    <property type="match status" value="1"/>
</dbReference>
<evidence type="ECO:0000256" key="5">
    <source>
        <dbReference type="ARBA" id="ARBA00022553"/>
    </source>
</evidence>
<evidence type="ECO:0000256" key="10">
    <source>
        <dbReference type="SAM" id="Phobius"/>
    </source>
</evidence>
<keyword evidence="5" id="KW-0597">Phosphoprotein</keyword>
<evidence type="ECO:0000256" key="4">
    <source>
        <dbReference type="ARBA" id="ARBA00012438"/>
    </source>
</evidence>
<proteinExistence type="inferred from homology"/>
<dbReference type="PROSITE" id="PS50109">
    <property type="entry name" value="HIS_KIN"/>
    <property type="match status" value="1"/>
</dbReference>
<dbReference type="Pfam" id="PF05227">
    <property type="entry name" value="CHASE3"/>
    <property type="match status" value="1"/>
</dbReference>
<dbReference type="STRING" id="1121420.SAMN02746098_01333"/>
<evidence type="ECO:0000259" key="12">
    <source>
        <dbReference type="PROSITE" id="PS50885"/>
    </source>
</evidence>
<dbReference type="InterPro" id="IPR003594">
    <property type="entry name" value="HATPase_dom"/>
</dbReference>
<dbReference type="InterPro" id="IPR003660">
    <property type="entry name" value="HAMP_dom"/>
</dbReference>
<dbReference type="SUPFAM" id="SSF47384">
    <property type="entry name" value="Homodimeric domain of signal transducing histidine kinase"/>
    <property type="match status" value="1"/>
</dbReference>
<keyword evidence="10" id="KW-1133">Transmembrane helix</keyword>
<dbReference type="Gene3D" id="6.10.340.10">
    <property type="match status" value="1"/>
</dbReference>
<sequence>MISNRLTIRQKLYLGFGISIVLMLMVLGYTYMNFTKVSKVVATNLSNYQALRESDAILRCIFNIDAGGRGYIITGDEKFLEPYNTGRSDFQFHYDGLKRLVSGNETQLIMLEDLSKAYRLWLGFQMDILAQKRMEILSSDNNTRVQLQSSFLEGPPDFIPGLPPNGPEKAEDLFHSDKGKELRDNLSAILDDINNEGKKLLGEKSENLITTQFNTYLSILIGGLIITISAILVSIFTSLSITNPIKMLIAATENITKHNYQTPIQLTTDKDLAVLIKNFNLMLIAIQTREDELCVKNEAIQVQMNEANEANKSKSQFLANVSHELRTPLNSIIGFTTRVIKKSGDILPATQLENLKIVKEEAYHLLDLISNLLDYSKMEAGKMNIQTETFSLNDAIVEVNDMTKTLVESKNLEYECEILSSENNMIMKSDRLKIKQILINLISNAIKYSEKGTIKIQVERISNDYCIKVKDQGIGIAAENLQNIFDEFRQVDGSYTRKVGGTGLGLSITKSFVELLGGRIEVTSSLGMGSCFTVYLPIDVSSENVDLENSQENQDK</sequence>
<gene>
    <name evidence="13" type="ORF">SAMN02746098_01333</name>
</gene>
<dbReference type="InterPro" id="IPR036097">
    <property type="entry name" value="HisK_dim/P_sf"/>
</dbReference>
<feature type="domain" description="HAMP" evidence="12">
    <location>
        <begin position="239"/>
        <end position="291"/>
    </location>
</feature>
<dbReference type="PROSITE" id="PS50885">
    <property type="entry name" value="HAMP"/>
    <property type="match status" value="1"/>
</dbReference>
<evidence type="ECO:0000313" key="14">
    <source>
        <dbReference type="Proteomes" id="UP000183954"/>
    </source>
</evidence>
<dbReference type="InterPro" id="IPR036890">
    <property type="entry name" value="HATPase_C_sf"/>
</dbReference>
<dbReference type="Proteomes" id="UP000183954">
    <property type="component" value="Unassembled WGS sequence"/>
</dbReference>
<dbReference type="CDD" id="cd06225">
    <property type="entry name" value="HAMP"/>
    <property type="match status" value="1"/>
</dbReference>
<accession>A0A1M5VGL5</accession>
<dbReference type="InterPro" id="IPR050736">
    <property type="entry name" value="Sensor_HK_Regulatory"/>
</dbReference>
<dbReference type="InterPro" id="IPR004358">
    <property type="entry name" value="Sig_transdc_His_kin-like_C"/>
</dbReference>
<dbReference type="CDD" id="cd00082">
    <property type="entry name" value="HisKA"/>
    <property type="match status" value="1"/>
</dbReference>
<name>A0A1M5VGL5_9FIRM</name>
<feature type="domain" description="Histidine kinase" evidence="11">
    <location>
        <begin position="320"/>
        <end position="540"/>
    </location>
</feature>
<dbReference type="Pfam" id="PF00512">
    <property type="entry name" value="HisKA"/>
    <property type="match status" value="1"/>
</dbReference>
<keyword evidence="6" id="KW-0808">Transferase</keyword>
<evidence type="ECO:0000256" key="8">
    <source>
        <dbReference type="ARBA" id="ARBA00023012"/>
    </source>
</evidence>
<dbReference type="FunFam" id="3.30.565.10:FF:000010">
    <property type="entry name" value="Sensor histidine kinase RcsC"/>
    <property type="match status" value="1"/>
</dbReference>
<evidence type="ECO:0000256" key="7">
    <source>
        <dbReference type="ARBA" id="ARBA00022777"/>
    </source>
</evidence>
<dbReference type="SUPFAM" id="SSF158472">
    <property type="entry name" value="HAMP domain-like"/>
    <property type="match status" value="1"/>
</dbReference>
<dbReference type="Gene3D" id="3.30.565.10">
    <property type="entry name" value="Histidine kinase-like ATPase, C-terminal domain"/>
    <property type="match status" value="1"/>
</dbReference>
<evidence type="ECO:0000259" key="11">
    <source>
        <dbReference type="PROSITE" id="PS50109"/>
    </source>
</evidence>
<evidence type="ECO:0000256" key="3">
    <source>
        <dbReference type="ARBA" id="ARBA00006402"/>
    </source>
</evidence>
<reference evidence="14" key="1">
    <citation type="submission" date="2016-11" db="EMBL/GenBank/DDBJ databases">
        <authorList>
            <person name="Varghese N."/>
            <person name="Submissions S."/>
        </authorList>
    </citation>
    <scope>NUCLEOTIDE SEQUENCE [LARGE SCALE GENOMIC DNA]</scope>
    <source>
        <strain evidence="14">DSM 15449</strain>
    </source>
</reference>
<dbReference type="OrthoDB" id="9813151at2"/>
<evidence type="ECO:0000256" key="1">
    <source>
        <dbReference type="ARBA" id="ARBA00000085"/>
    </source>
</evidence>
<keyword evidence="8" id="KW-0902">Two-component regulatory system</keyword>
<comment type="similarity">
    <text evidence="3">In the N-terminal section; belongs to the phytochrome family.</text>
</comment>
<dbReference type="SMART" id="SM00304">
    <property type="entry name" value="HAMP"/>
    <property type="match status" value="1"/>
</dbReference>
<comment type="catalytic activity">
    <reaction evidence="1">
        <text>ATP + protein L-histidine = ADP + protein N-phospho-L-histidine.</text>
        <dbReference type="EC" id="2.7.13.3"/>
    </reaction>
</comment>
<evidence type="ECO:0000256" key="9">
    <source>
        <dbReference type="ARBA" id="ARBA00074306"/>
    </source>
</evidence>
<keyword evidence="14" id="KW-1185">Reference proteome</keyword>
<keyword evidence="10" id="KW-0472">Membrane</keyword>
<dbReference type="FunFam" id="1.10.287.130:FF:000001">
    <property type="entry name" value="Two-component sensor histidine kinase"/>
    <property type="match status" value="1"/>
</dbReference>
<dbReference type="InterPro" id="IPR005467">
    <property type="entry name" value="His_kinase_dom"/>
</dbReference>
<comment type="subcellular location">
    <subcellularLocation>
        <location evidence="2">Membrane</location>
    </subcellularLocation>
</comment>
<dbReference type="AlphaFoldDB" id="A0A1M5VGL5"/>
<evidence type="ECO:0000313" key="13">
    <source>
        <dbReference type="EMBL" id="SHH74073.1"/>
    </source>
</evidence>
<dbReference type="RefSeq" id="WP_073028723.1">
    <property type="nucleotide sequence ID" value="NZ_FQXJ01000004.1"/>
</dbReference>
<dbReference type="GO" id="GO:0016020">
    <property type="term" value="C:membrane"/>
    <property type="evidence" value="ECO:0007669"/>
    <property type="project" value="UniProtKB-SubCell"/>
</dbReference>
<evidence type="ECO:0000256" key="2">
    <source>
        <dbReference type="ARBA" id="ARBA00004370"/>
    </source>
</evidence>
<dbReference type="SMART" id="SM00387">
    <property type="entry name" value="HATPase_c"/>
    <property type="match status" value="1"/>
</dbReference>
<evidence type="ECO:0000256" key="6">
    <source>
        <dbReference type="ARBA" id="ARBA00022679"/>
    </source>
</evidence>
<protein>
    <recommendedName>
        <fullName evidence="9">Circadian input-output histidine kinase CikA</fullName>
        <ecNumber evidence="4">2.7.13.3</ecNumber>
    </recommendedName>
</protein>
<dbReference type="PANTHER" id="PTHR43711">
    <property type="entry name" value="TWO-COMPONENT HISTIDINE KINASE"/>
    <property type="match status" value="1"/>
</dbReference>
<feature type="transmembrane region" description="Helical" evidence="10">
    <location>
        <begin position="216"/>
        <end position="239"/>
    </location>
</feature>
<dbReference type="Gene3D" id="1.10.287.130">
    <property type="match status" value="1"/>
</dbReference>
<dbReference type="EC" id="2.7.13.3" evidence="4"/>
<dbReference type="CDD" id="cd16922">
    <property type="entry name" value="HATPase_EvgS-ArcB-TorS-like"/>
    <property type="match status" value="1"/>
</dbReference>
<organism evidence="13 14">
    <name type="scientific">Desulfosporosinus lacus DSM 15449</name>
    <dbReference type="NCBI Taxonomy" id="1121420"/>
    <lineage>
        <taxon>Bacteria</taxon>
        <taxon>Bacillati</taxon>
        <taxon>Bacillota</taxon>
        <taxon>Clostridia</taxon>
        <taxon>Eubacteriales</taxon>
        <taxon>Desulfitobacteriaceae</taxon>
        <taxon>Desulfosporosinus</taxon>
    </lineage>
</organism>
<dbReference type="SMART" id="SM00388">
    <property type="entry name" value="HisKA"/>
    <property type="match status" value="1"/>
</dbReference>
<keyword evidence="10" id="KW-0812">Transmembrane</keyword>
<dbReference type="CDD" id="cd19410">
    <property type="entry name" value="HK9-like_sensor"/>
    <property type="match status" value="1"/>
</dbReference>
<dbReference type="EMBL" id="FQXJ01000004">
    <property type="protein sequence ID" value="SHH74073.1"/>
    <property type="molecule type" value="Genomic_DNA"/>
</dbReference>
<dbReference type="InterPro" id="IPR003661">
    <property type="entry name" value="HisK_dim/P_dom"/>
</dbReference>
<feature type="transmembrane region" description="Helical" evidence="10">
    <location>
        <begin position="12"/>
        <end position="32"/>
    </location>
</feature>